<name>S0F004_CHTCT</name>
<dbReference type="HOGENOM" id="CLU_489859_0_0_0"/>
<accession>S0F004</accession>
<sequence>MHDFHSERIPECRVSDEIIYRPAPSEHPGNAGFFSRREFLRRAGMGLASICALDFLAYFKAYGAPVTTRRTAEMVHEMAQEGDEPRFLIYWYLEGGWESYDMFSPLMTPNNVIHRLPPDRISDEFYRVLHFGEPHYGIYKQGNIRYGYLAEDGKEHFPYMAVLSSMDTGEFHSGERLNVHMGSYNLVLTDERQPDERDVMQAFAEVYGRPYVLPNIGWFWWLADGELNEQQYTGRRGFYPNLGPVWAHTIYAGTPANLKRFLIRMQQNSSDVVNSQIERFVDNMSAYLTRDNHMEIVRSYDSALGIYNNLARAGKRLDANLINNLFNDPVLREKFDIKPEDEMITYTSVNGNKARTKFTPATNVQAMMAYELMRAGLSTCFFIESRDIRLFDSHYARRSLWGPDRRTPIGMPDQTNMMRENLWKPLNTLVELLKSTPYKNTGKSLFDLTTIVITSEFGRTIRGDVRAIQQMNISDAEKDKLIYDQDISQHWRVTGAAFLGAGVRGNSQFGGVGQKTGMPIPLLPDGTMDPAYDPITGELLPGRTPSKDAWVPNHGDVYATALYLCGINPKGRGRNERPAMRYIKA</sequence>
<evidence type="ECO:0008006" key="3">
    <source>
        <dbReference type="Google" id="ProtNLM"/>
    </source>
</evidence>
<dbReference type="KEGG" id="ccz:CCALI_02477"/>
<proteinExistence type="predicted"/>
<evidence type="ECO:0000313" key="1">
    <source>
        <dbReference type="EMBL" id="CCW36275.1"/>
    </source>
</evidence>
<keyword evidence="2" id="KW-1185">Reference proteome</keyword>
<reference evidence="2" key="1">
    <citation type="submission" date="2013-03" db="EMBL/GenBank/DDBJ databases">
        <title>Genome sequence of Chthonomonas calidirosea, the first sequenced genome from the Armatimonadetes phylum (formally candidate division OP10).</title>
        <authorList>
            <person name="Lee K.C.Y."/>
            <person name="Morgan X.C."/>
            <person name="Dunfield P.F."/>
            <person name="Tamas I."/>
            <person name="Houghton K.M."/>
            <person name="Vyssotski M."/>
            <person name="Ryan J.L.J."/>
            <person name="Lagutin K."/>
            <person name="McDonald I.R."/>
            <person name="Stott M.B."/>
        </authorList>
    </citation>
    <scope>NUCLEOTIDE SEQUENCE [LARGE SCALE GENOMIC DNA]</scope>
    <source>
        <strain evidence="2">DSM 23976 / ICMP 18418 / T49</strain>
    </source>
</reference>
<dbReference type="AlphaFoldDB" id="S0F004"/>
<dbReference type="PATRIC" id="fig|1303518.3.peg.2574"/>
<gene>
    <name evidence="1" type="ORF">CCALI_02477</name>
</gene>
<dbReference type="OrthoDB" id="5377455at2"/>
<dbReference type="Proteomes" id="UP000014227">
    <property type="component" value="Chromosome I"/>
</dbReference>
<dbReference type="STRING" id="454171.CP488_01612"/>
<dbReference type="RefSeq" id="WP_016483787.1">
    <property type="nucleotide sequence ID" value="NC_021487.1"/>
</dbReference>
<organism evidence="1 2">
    <name type="scientific">Chthonomonas calidirosea (strain DSM 23976 / ICMP 18418 / T49)</name>
    <dbReference type="NCBI Taxonomy" id="1303518"/>
    <lineage>
        <taxon>Bacteria</taxon>
        <taxon>Bacillati</taxon>
        <taxon>Armatimonadota</taxon>
        <taxon>Chthonomonadia</taxon>
        <taxon>Chthonomonadales</taxon>
        <taxon>Chthonomonadaceae</taxon>
        <taxon>Chthonomonas</taxon>
    </lineage>
</organism>
<dbReference type="InParanoid" id="S0F004"/>
<evidence type="ECO:0000313" key="2">
    <source>
        <dbReference type="Proteomes" id="UP000014227"/>
    </source>
</evidence>
<dbReference type="EMBL" id="HF951689">
    <property type="protein sequence ID" value="CCW36275.1"/>
    <property type="molecule type" value="Genomic_DNA"/>
</dbReference>
<protein>
    <recommendedName>
        <fullName evidence="3">DUF1501 domain-containing protein</fullName>
    </recommendedName>
</protein>